<dbReference type="SUPFAM" id="SSF50978">
    <property type="entry name" value="WD40 repeat-like"/>
    <property type="match status" value="1"/>
</dbReference>
<dbReference type="AlphaFoldDB" id="A0A0M3KD78"/>
<gene>
    <name evidence="4" type="ORF">ASIM_LOCUS18326</name>
</gene>
<reference evidence="4 5" key="2">
    <citation type="submission" date="2018-11" db="EMBL/GenBank/DDBJ databases">
        <authorList>
            <consortium name="Pathogen Informatics"/>
        </authorList>
    </citation>
    <scope>NUCLEOTIDE SEQUENCE [LARGE SCALE GENOMIC DNA]</scope>
</reference>
<keyword evidence="1" id="KW-0853">WD repeat</keyword>
<proteinExistence type="inferred from homology"/>
<sequence>MNNNINESREIDYSLRFSPCSSFLAVSSDKGTIHIFTVRDQGDDKWSSKRTILQQVGLIKDEARRSCAQFSLPNSDQVAEVAFVSSANQTRIGGHAPGTVLKKQSVIAICTDGTYHRFMFTSDGMCTREGFDYFLDLGDEQEFWSTQF</sequence>
<dbReference type="PANTHER" id="PTHR11227">
    <property type="entry name" value="WD-REPEAT PROTEIN INTERACTING WITH PHOSPHOINOSIDES WIPI -RELATED"/>
    <property type="match status" value="1"/>
</dbReference>
<dbReference type="WBParaSite" id="ASIM_0001893001-mRNA-1">
    <property type="protein sequence ID" value="ASIM_0001893001-mRNA-1"/>
    <property type="gene ID" value="ASIM_0001893001"/>
</dbReference>
<comment type="similarity">
    <text evidence="3">Belongs to the WD repeat PROPPIN family.</text>
</comment>
<reference evidence="6" key="1">
    <citation type="submission" date="2017-02" db="UniProtKB">
        <authorList>
            <consortium name="WormBaseParasite"/>
        </authorList>
    </citation>
    <scope>IDENTIFICATION</scope>
</reference>
<dbReference type="OrthoDB" id="1667587at2759"/>
<evidence type="ECO:0000313" key="5">
    <source>
        <dbReference type="Proteomes" id="UP000267096"/>
    </source>
</evidence>
<evidence type="ECO:0000256" key="2">
    <source>
        <dbReference type="ARBA" id="ARBA00022737"/>
    </source>
</evidence>
<evidence type="ECO:0000313" key="4">
    <source>
        <dbReference type="EMBL" id="VDK64324.1"/>
    </source>
</evidence>
<dbReference type="InterPro" id="IPR036322">
    <property type="entry name" value="WD40_repeat_dom_sf"/>
</dbReference>
<protein>
    <submittedName>
        <fullName evidence="6">WD repeat-containing protein 45</fullName>
    </submittedName>
</protein>
<organism evidence="6">
    <name type="scientific">Anisakis simplex</name>
    <name type="common">Herring worm</name>
    <dbReference type="NCBI Taxonomy" id="6269"/>
    <lineage>
        <taxon>Eukaryota</taxon>
        <taxon>Metazoa</taxon>
        <taxon>Ecdysozoa</taxon>
        <taxon>Nematoda</taxon>
        <taxon>Chromadorea</taxon>
        <taxon>Rhabditida</taxon>
        <taxon>Spirurina</taxon>
        <taxon>Ascaridomorpha</taxon>
        <taxon>Ascaridoidea</taxon>
        <taxon>Anisakidae</taxon>
        <taxon>Anisakis</taxon>
        <taxon>Anisakis simplex complex</taxon>
    </lineage>
</organism>
<dbReference type="InterPro" id="IPR048720">
    <property type="entry name" value="PROPPIN"/>
</dbReference>
<evidence type="ECO:0000256" key="1">
    <source>
        <dbReference type="ARBA" id="ARBA00022574"/>
    </source>
</evidence>
<dbReference type="InterPro" id="IPR015943">
    <property type="entry name" value="WD40/YVTN_repeat-like_dom_sf"/>
</dbReference>
<dbReference type="EMBL" id="UYRR01035338">
    <property type="protein sequence ID" value="VDK64324.1"/>
    <property type="molecule type" value="Genomic_DNA"/>
</dbReference>
<evidence type="ECO:0000313" key="6">
    <source>
        <dbReference type="WBParaSite" id="ASIM_0001893001-mRNA-1"/>
    </source>
</evidence>
<dbReference type="Gene3D" id="2.130.10.10">
    <property type="entry name" value="YVTN repeat-like/Quinoprotein amine dehydrogenase"/>
    <property type="match status" value="1"/>
</dbReference>
<accession>A0A0M3KD78</accession>
<keyword evidence="5" id="KW-1185">Reference proteome</keyword>
<dbReference type="Proteomes" id="UP000267096">
    <property type="component" value="Unassembled WGS sequence"/>
</dbReference>
<evidence type="ECO:0000256" key="3">
    <source>
        <dbReference type="ARBA" id="ARBA00025740"/>
    </source>
</evidence>
<keyword evidence="2" id="KW-0677">Repeat</keyword>
<name>A0A0M3KD78_ANISI</name>